<comment type="caution">
    <text evidence="1">The sequence shown here is derived from an EMBL/GenBank/DDBJ whole genome shotgun (WGS) entry which is preliminary data.</text>
</comment>
<accession>A0ABQ7ZDM2</accession>
<evidence type="ECO:0000313" key="2">
    <source>
        <dbReference type="Proteomes" id="UP000824890"/>
    </source>
</evidence>
<organism evidence="1 2">
    <name type="scientific">Brassica napus</name>
    <name type="common">Rape</name>
    <dbReference type="NCBI Taxonomy" id="3708"/>
    <lineage>
        <taxon>Eukaryota</taxon>
        <taxon>Viridiplantae</taxon>
        <taxon>Streptophyta</taxon>
        <taxon>Embryophyta</taxon>
        <taxon>Tracheophyta</taxon>
        <taxon>Spermatophyta</taxon>
        <taxon>Magnoliopsida</taxon>
        <taxon>eudicotyledons</taxon>
        <taxon>Gunneridae</taxon>
        <taxon>Pentapetalae</taxon>
        <taxon>rosids</taxon>
        <taxon>malvids</taxon>
        <taxon>Brassicales</taxon>
        <taxon>Brassicaceae</taxon>
        <taxon>Brassiceae</taxon>
        <taxon>Brassica</taxon>
    </lineage>
</organism>
<sequence>MMGIYLQKSWIILNTFSFLLNLPLYVSATPLLSLLGQSPAEISKAARRFSLWDDPSALCLRRQLRQPQVLAGANQSGCNGGYSSDHAVLACCIELSWLLMLKLGWGMAGGASLVRALMEGFQESQRLHKTLTCLCGHGLVRYQNLSEWFIDEGFQLEVWYFMALTVCVLPNEPSSLCGCSFKYGEFLVVPMGLSFQREHTRMANHGGIWLAVRDDIEIKREGDTIEVMKTIKGMHYYRLFLRHHLYRPNNVYTYKDLYEDETNLTCIANNELIQSVMTHFTTEKTASKELTQKKTVREMSLSVEMKRESTEIYNAMIPKKIHETSEE</sequence>
<reference evidence="1 2" key="1">
    <citation type="submission" date="2021-05" db="EMBL/GenBank/DDBJ databases">
        <title>Genome Assembly of Synthetic Allotetraploid Brassica napus Reveals Homoeologous Exchanges between Subgenomes.</title>
        <authorList>
            <person name="Davis J.T."/>
        </authorList>
    </citation>
    <scope>NUCLEOTIDE SEQUENCE [LARGE SCALE GENOMIC DNA]</scope>
    <source>
        <strain evidence="2">cv. Da-Ae</strain>
        <tissue evidence="1">Seedling</tissue>
    </source>
</reference>
<dbReference type="Proteomes" id="UP000824890">
    <property type="component" value="Unassembled WGS sequence"/>
</dbReference>
<name>A0ABQ7ZDM2_BRANA</name>
<evidence type="ECO:0000313" key="1">
    <source>
        <dbReference type="EMBL" id="KAH0878326.1"/>
    </source>
</evidence>
<protein>
    <submittedName>
        <fullName evidence="1">Uncharacterized protein</fullName>
    </submittedName>
</protein>
<keyword evidence="2" id="KW-1185">Reference proteome</keyword>
<dbReference type="EMBL" id="JAGKQM010000015">
    <property type="protein sequence ID" value="KAH0878326.1"/>
    <property type="molecule type" value="Genomic_DNA"/>
</dbReference>
<gene>
    <name evidence="1" type="ORF">HID58_065720</name>
</gene>
<dbReference type="PANTHER" id="PTHR11206">
    <property type="entry name" value="MULTIDRUG RESISTANCE PROTEIN"/>
    <property type="match status" value="1"/>
</dbReference>
<proteinExistence type="predicted"/>